<dbReference type="RefSeq" id="WP_212188127.1">
    <property type="nucleotide sequence ID" value="NZ_JAGTAR010000001.1"/>
</dbReference>
<dbReference type="PROSITE" id="PS50005">
    <property type="entry name" value="TPR"/>
    <property type="match status" value="1"/>
</dbReference>
<feature type="chain" id="PRO_5037097912" evidence="2">
    <location>
        <begin position="20"/>
        <end position="449"/>
    </location>
</feature>
<dbReference type="SMART" id="SM00028">
    <property type="entry name" value="TPR"/>
    <property type="match status" value="3"/>
</dbReference>
<dbReference type="EMBL" id="JAGTAR010000001">
    <property type="protein sequence ID" value="MBR8534226.1"/>
    <property type="molecule type" value="Genomic_DNA"/>
</dbReference>
<feature type="signal peptide" evidence="2">
    <location>
        <begin position="1"/>
        <end position="19"/>
    </location>
</feature>
<sequence length="449" mass="50621">MKIATLLIAGLLFTGSAFAQKGVEDGSKFGHGEDSLRCLENLSLYYEYYKQKNYAEAFPKWEIAFNECPASNKNLYSHGERIVEALYMKEKDAAKKADYYNLLMKVYDQRAKYFGNDKKYPTAYIMGKKAITMLRHNRDNTDVIKEAQPLLESSYKELGVKTQYPALLTYMINSAAMYKLNELSGEKLVDIYTNVTETLNTQKTAMPKYADKIQETIVNVEKIFAQSGAANCETLAEIFGPQLADHTDDLAWLKRVNRLLAKGDCGESELFYQSSEYLHRIEPSSSSAFGLSRMYMKTGDLDKAISYLNEAITLEEDAYSKAKYHNTLGLIYMSQKKYSQTRSEAQKAIALRGDWGAPYILIGKAYAASAASYGSTEFEHKTVYWAAVDQFAKAKSVDAEAVAEANENIALYSQYFPNTEEVFFQGLKAGDSYKIEGWIGVTTTVRVKK</sequence>
<evidence type="ECO:0000313" key="3">
    <source>
        <dbReference type="EMBL" id="MBR8534226.1"/>
    </source>
</evidence>
<organism evidence="3 4">
    <name type="scientific">Carboxylicivirga sediminis</name>
    <dbReference type="NCBI Taxonomy" id="2006564"/>
    <lineage>
        <taxon>Bacteria</taxon>
        <taxon>Pseudomonadati</taxon>
        <taxon>Bacteroidota</taxon>
        <taxon>Bacteroidia</taxon>
        <taxon>Marinilabiliales</taxon>
        <taxon>Marinilabiliaceae</taxon>
        <taxon>Carboxylicivirga</taxon>
    </lineage>
</organism>
<feature type="repeat" description="TPR" evidence="1">
    <location>
        <begin position="285"/>
        <end position="318"/>
    </location>
</feature>
<evidence type="ECO:0000256" key="2">
    <source>
        <dbReference type="SAM" id="SignalP"/>
    </source>
</evidence>
<accession>A0A941ITC2</accession>
<dbReference type="SUPFAM" id="SSF48452">
    <property type="entry name" value="TPR-like"/>
    <property type="match status" value="1"/>
</dbReference>
<dbReference type="InterPro" id="IPR011990">
    <property type="entry name" value="TPR-like_helical_dom_sf"/>
</dbReference>
<keyword evidence="1" id="KW-0802">TPR repeat</keyword>
<dbReference type="Gene3D" id="1.25.40.10">
    <property type="entry name" value="Tetratricopeptide repeat domain"/>
    <property type="match status" value="1"/>
</dbReference>
<reference evidence="3" key="1">
    <citation type="journal article" date="2018" name="Int. J. Syst. Evol. Microbiol.">
        <title>Carboxylicivirga sediminis sp. nov., isolated from coastal sediment.</title>
        <authorList>
            <person name="Wang F.Q."/>
            <person name="Ren L.H."/>
            <person name="Zou R.J."/>
            <person name="Sun Y.Z."/>
            <person name="Liu X.J."/>
            <person name="Jiang F."/>
            <person name="Liu L.J."/>
        </authorList>
    </citation>
    <scope>NUCLEOTIDE SEQUENCE</scope>
    <source>
        <strain evidence="3">JR1</strain>
    </source>
</reference>
<gene>
    <name evidence="3" type="ORF">KDU71_01525</name>
</gene>
<dbReference type="AlphaFoldDB" id="A0A941ITC2"/>
<keyword evidence="2" id="KW-0732">Signal</keyword>
<comment type="caution">
    <text evidence="3">The sequence shown here is derived from an EMBL/GenBank/DDBJ whole genome shotgun (WGS) entry which is preliminary data.</text>
</comment>
<keyword evidence="4" id="KW-1185">Reference proteome</keyword>
<protein>
    <submittedName>
        <fullName evidence="3">Tetratricopeptide repeat protein</fullName>
    </submittedName>
</protein>
<reference evidence="3" key="2">
    <citation type="submission" date="2021-04" db="EMBL/GenBank/DDBJ databases">
        <authorList>
            <person name="Zhang T."/>
            <person name="Zhang Y."/>
            <person name="Lu D."/>
            <person name="Zuo D."/>
            <person name="Du Z."/>
        </authorList>
    </citation>
    <scope>NUCLEOTIDE SEQUENCE</scope>
    <source>
        <strain evidence="3">JR1</strain>
    </source>
</reference>
<dbReference type="InterPro" id="IPR019734">
    <property type="entry name" value="TPR_rpt"/>
</dbReference>
<evidence type="ECO:0000313" key="4">
    <source>
        <dbReference type="Proteomes" id="UP000679220"/>
    </source>
</evidence>
<evidence type="ECO:0000256" key="1">
    <source>
        <dbReference type="PROSITE-ProRule" id="PRU00339"/>
    </source>
</evidence>
<dbReference type="Proteomes" id="UP000679220">
    <property type="component" value="Unassembled WGS sequence"/>
</dbReference>
<proteinExistence type="predicted"/>
<name>A0A941ITC2_9BACT</name>